<feature type="transmembrane region" description="Helical" evidence="5">
    <location>
        <begin position="628"/>
        <end position="648"/>
    </location>
</feature>
<dbReference type="PANTHER" id="PTHR47804:SF1">
    <property type="entry name" value="DUF2421 DOMAIN-CONTAINING PROTEIN"/>
    <property type="match status" value="1"/>
</dbReference>
<dbReference type="Pfam" id="PF13515">
    <property type="entry name" value="FUSC_2"/>
    <property type="match status" value="1"/>
</dbReference>
<feature type="transmembrane region" description="Helical" evidence="5">
    <location>
        <begin position="200"/>
        <end position="217"/>
    </location>
</feature>
<feature type="transmembrane region" description="Helical" evidence="5">
    <location>
        <begin position="237"/>
        <end position="255"/>
    </location>
</feature>
<dbReference type="OrthoDB" id="329835at2759"/>
<evidence type="ECO:0000313" key="7">
    <source>
        <dbReference type="EMBL" id="CAG8206359.1"/>
    </source>
</evidence>
<keyword evidence="3 5" id="KW-1133">Transmembrane helix</keyword>
<feature type="transmembrane region" description="Helical" evidence="5">
    <location>
        <begin position="705"/>
        <end position="724"/>
    </location>
</feature>
<evidence type="ECO:0000256" key="4">
    <source>
        <dbReference type="ARBA" id="ARBA00023136"/>
    </source>
</evidence>
<feature type="domain" description="Integral membrane bound transporter" evidence="6">
    <location>
        <begin position="621"/>
        <end position="761"/>
    </location>
</feature>
<feature type="transmembrane region" description="Helical" evidence="5">
    <location>
        <begin position="744"/>
        <end position="766"/>
    </location>
</feature>
<organism evidence="7 8">
    <name type="scientific">Penicillium olsonii</name>
    <dbReference type="NCBI Taxonomy" id="99116"/>
    <lineage>
        <taxon>Eukaryota</taxon>
        <taxon>Fungi</taxon>
        <taxon>Dikarya</taxon>
        <taxon>Ascomycota</taxon>
        <taxon>Pezizomycotina</taxon>
        <taxon>Eurotiomycetes</taxon>
        <taxon>Eurotiomycetidae</taxon>
        <taxon>Eurotiales</taxon>
        <taxon>Aspergillaceae</taxon>
        <taxon>Penicillium</taxon>
    </lineage>
</organism>
<feature type="transmembrane region" description="Helical" evidence="5">
    <location>
        <begin position="93"/>
        <end position="111"/>
    </location>
</feature>
<gene>
    <name evidence="7" type="ORF">POLS_LOCUS7689</name>
</gene>
<evidence type="ECO:0000256" key="5">
    <source>
        <dbReference type="SAM" id="Phobius"/>
    </source>
</evidence>
<sequence>MDFQSTVMIPRALSDIWHRVTQSVAGRQPQEDVTAHFSADDHSEERQPFIADLDISDHEPRQAWITRKLLRTWNETRNFIGSEQGVGIFKCSLAYFLASLAVFVPFIGSLLGHQNGKHMVATITVYFHPARSQGSMYKALMCAFVAFIYAAALSLSSMWVTIIFHQRYDMIELGHAVVLIVFVAGGFGCIGWFKQKMEDPLVNVACSLASLASIIVITREGAVQKGALSFEKIGQVLRMILLGVGVTTAVSLLILPRSARRRFRGNLSALTRTAMSMLTIITESAVSGSPHELQQVQFANLSMRHDNALSELKHHLQEAKLEHFVVGTEREYLVAKRLSNLIQEITRRLGALRSAVTLESKTFAPGGTSHLNHSGAQAFEIFNSQLETSMVRAGPGVCLTWYISNARKNLLVSTLRTIFQTVSFGSAPDHKIVVDGRARLRINEAIKTYQDSRLVALRSISRKEIIIPLSEEDGAHFEKIVATRNYYSVSLLEITENIEQFMLALEQMQVETEQGPRNRSWMGIWTAWRWGDNTREGNHSNEDMSSESFSNYLHADSNTTGLAGMRFDNNYTESQSPGVNLHSRSKTLRWRCLNLLRADELKFALKVGIGAALYTLPAFISWTRPLYLFWRGEWGLLSYMLVCSMTIGASNTTGFARFIGTCVGALCSIAAWYLVGESAPGLAFLGFLVALGPFYMIISRGQGPMGRFILLTYNLSVLYAYSYSQTDSDHPDRSGEHLNITEIVLHRVISVTAGCIWGIIITRGIWPIRAWARLNDTLHQLWLRLLVVWMSDPLSNRATTEANTSDSLLQPQDKLEIERLLSQLERLRVSARSEFELKNPFPDVAYSNIIRRTRSITDNFYSLDLILVNALGQSEAHHALLIHCGAARHRLSTYICQLLAGIASSIQQERACAGILTNIDTIHNELLAQTYQFRRDRVLSSQTDDVDYALVHSFTLVTQQLSNDILEIKMELDRIYPRP</sequence>
<comment type="subcellular location">
    <subcellularLocation>
        <location evidence="1">Membrane</location>
        <topology evidence="1">Multi-pass membrane protein</topology>
    </subcellularLocation>
</comment>
<evidence type="ECO:0000259" key="6">
    <source>
        <dbReference type="Pfam" id="PF13515"/>
    </source>
</evidence>
<evidence type="ECO:0000256" key="1">
    <source>
        <dbReference type="ARBA" id="ARBA00004141"/>
    </source>
</evidence>
<feature type="transmembrane region" description="Helical" evidence="5">
    <location>
        <begin position="139"/>
        <end position="164"/>
    </location>
</feature>
<evidence type="ECO:0000256" key="3">
    <source>
        <dbReference type="ARBA" id="ARBA00022989"/>
    </source>
</evidence>
<feature type="transmembrane region" description="Helical" evidence="5">
    <location>
        <begin position="681"/>
        <end position="698"/>
    </location>
</feature>
<proteinExistence type="predicted"/>
<keyword evidence="2 5" id="KW-0812">Transmembrane</keyword>
<feature type="transmembrane region" description="Helical" evidence="5">
    <location>
        <begin position="603"/>
        <end position="622"/>
    </location>
</feature>
<dbReference type="AlphaFoldDB" id="A0A9W4HYV7"/>
<dbReference type="EMBL" id="CAJVOS010000049">
    <property type="protein sequence ID" value="CAG8206359.1"/>
    <property type="molecule type" value="Genomic_DNA"/>
</dbReference>
<dbReference type="InterPro" id="IPR049453">
    <property type="entry name" value="Memb_transporter_dom"/>
</dbReference>
<evidence type="ECO:0000256" key="2">
    <source>
        <dbReference type="ARBA" id="ARBA00022692"/>
    </source>
</evidence>
<feature type="transmembrane region" description="Helical" evidence="5">
    <location>
        <begin position="176"/>
        <end position="193"/>
    </location>
</feature>
<evidence type="ECO:0000313" key="8">
    <source>
        <dbReference type="Proteomes" id="UP001153618"/>
    </source>
</evidence>
<reference evidence="7" key="1">
    <citation type="submission" date="2021-07" db="EMBL/GenBank/DDBJ databases">
        <authorList>
            <person name="Branca A.L. A."/>
        </authorList>
    </citation>
    <scope>NUCLEOTIDE SEQUENCE</scope>
</reference>
<protein>
    <recommendedName>
        <fullName evidence="6">Integral membrane bound transporter domain-containing protein</fullName>
    </recommendedName>
</protein>
<dbReference type="GO" id="GO:0016020">
    <property type="term" value="C:membrane"/>
    <property type="evidence" value="ECO:0007669"/>
    <property type="project" value="UniProtKB-SubCell"/>
</dbReference>
<accession>A0A9W4HYV7</accession>
<keyword evidence="4 5" id="KW-0472">Membrane</keyword>
<keyword evidence="8" id="KW-1185">Reference proteome</keyword>
<name>A0A9W4HYV7_PENOL</name>
<comment type="caution">
    <text evidence="7">The sequence shown here is derived from an EMBL/GenBank/DDBJ whole genome shotgun (WGS) entry which is preliminary data.</text>
</comment>
<feature type="transmembrane region" description="Helical" evidence="5">
    <location>
        <begin position="655"/>
        <end position="675"/>
    </location>
</feature>
<dbReference type="InterPro" id="IPR052430">
    <property type="entry name" value="IVT-Associated"/>
</dbReference>
<dbReference type="Proteomes" id="UP001153618">
    <property type="component" value="Unassembled WGS sequence"/>
</dbReference>
<dbReference type="PANTHER" id="PTHR47804">
    <property type="entry name" value="60S RIBOSOMAL PROTEIN L19"/>
    <property type="match status" value="1"/>
</dbReference>